<feature type="compositionally biased region" description="Polar residues" evidence="1">
    <location>
        <begin position="120"/>
        <end position="130"/>
    </location>
</feature>
<dbReference type="Proteomes" id="UP000612808">
    <property type="component" value="Unassembled WGS sequence"/>
</dbReference>
<evidence type="ECO:0000256" key="1">
    <source>
        <dbReference type="SAM" id="MobiDB-lite"/>
    </source>
</evidence>
<reference evidence="2" key="1">
    <citation type="submission" date="2021-01" db="EMBL/GenBank/DDBJ databases">
        <title>Whole genome shotgun sequence of Actinocatenispora rupis NBRC 107355.</title>
        <authorList>
            <person name="Komaki H."/>
            <person name="Tamura T."/>
        </authorList>
    </citation>
    <scope>NUCLEOTIDE SEQUENCE</scope>
    <source>
        <strain evidence="2">NBRC 107355</strain>
    </source>
</reference>
<dbReference type="NCBIfam" id="TIGR04186">
    <property type="entry name" value="GRASP_targ"/>
    <property type="match status" value="1"/>
</dbReference>
<accession>A0A8J3JFD3</accession>
<sequence length="142" mass="15411">MPATPTASAPVFRPDWLFQKEGRCAHPGSPRSEYDVHVLTPTCDPLSTVTDEFPLGRPALPLGDNEMPTAARPFGVTLAVEPTTVEPIDVNALSYDTHRQVGMIRDGEELVPLARHTDGRTSTTTASRDGTPQDGDEDTRED</sequence>
<evidence type="ECO:0000313" key="2">
    <source>
        <dbReference type="EMBL" id="GID14923.1"/>
    </source>
</evidence>
<gene>
    <name evidence="2" type="ORF">Aru02nite_58120</name>
</gene>
<evidence type="ECO:0000313" key="3">
    <source>
        <dbReference type="Proteomes" id="UP000612808"/>
    </source>
</evidence>
<proteinExistence type="predicted"/>
<name>A0A8J3JFD3_9ACTN</name>
<organism evidence="2 3">
    <name type="scientific">Actinocatenispora rupis</name>
    <dbReference type="NCBI Taxonomy" id="519421"/>
    <lineage>
        <taxon>Bacteria</taxon>
        <taxon>Bacillati</taxon>
        <taxon>Actinomycetota</taxon>
        <taxon>Actinomycetes</taxon>
        <taxon>Micromonosporales</taxon>
        <taxon>Micromonosporaceae</taxon>
        <taxon>Actinocatenispora</taxon>
    </lineage>
</organism>
<dbReference type="InterPro" id="IPR026496">
    <property type="entry name" value="GRASP_targ"/>
</dbReference>
<comment type="caution">
    <text evidence="2">The sequence shown here is derived from an EMBL/GenBank/DDBJ whole genome shotgun (WGS) entry which is preliminary data.</text>
</comment>
<dbReference type="AlphaFoldDB" id="A0A8J3JFD3"/>
<feature type="region of interest" description="Disordered" evidence="1">
    <location>
        <begin position="106"/>
        <end position="142"/>
    </location>
</feature>
<protein>
    <recommendedName>
        <fullName evidence="4">ATP-grasp target RiPP</fullName>
    </recommendedName>
</protein>
<dbReference type="EMBL" id="BOMB01000034">
    <property type="protein sequence ID" value="GID14923.1"/>
    <property type="molecule type" value="Genomic_DNA"/>
</dbReference>
<evidence type="ECO:0008006" key="4">
    <source>
        <dbReference type="Google" id="ProtNLM"/>
    </source>
</evidence>
<keyword evidence="3" id="KW-1185">Reference proteome</keyword>